<feature type="signal peptide" evidence="1">
    <location>
        <begin position="1"/>
        <end position="18"/>
    </location>
</feature>
<gene>
    <name evidence="3" type="ORF">ACE5IX_18280</name>
</gene>
<evidence type="ECO:0000313" key="4">
    <source>
        <dbReference type="Proteomes" id="UP001580391"/>
    </source>
</evidence>
<dbReference type="Proteomes" id="UP001580391">
    <property type="component" value="Unassembled WGS sequence"/>
</dbReference>
<evidence type="ECO:0000259" key="2">
    <source>
        <dbReference type="Pfam" id="PF14240"/>
    </source>
</evidence>
<protein>
    <submittedName>
        <fullName evidence="3">YHYH protein</fullName>
    </submittedName>
</protein>
<keyword evidence="1" id="KW-0732">Signal</keyword>
<feature type="chain" id="PRO_5046200974" evidence="1">
    <location>
        <begin position="19"/>
        <end position="306"/>
    </location>
</feature>
<reference evidence="3 4" key="1">
    <citation type="submission" date="2024-09" db="EMBL/GenBank/DDBJ databases">
        <title>Taxonomic and Genotyping Characterization of Leptospira Strains isolated from Multiple Sources in Colombia highlights the importance of intermediate species.</title>
        <authorList>
            <person name="Torres Higuera L."/>
            <person name="Rojas Tapias D."/>
            <person name="Jimenez Velasquez S."/>
            <person name="Renjifo Ibanez C."/>
        </authorList>
    </citation>
    <scope>NUCLEOTIDE SEQUENCE [LARGE SCALE GENOMIC DNA]</scope>
    <source>
        <strain evidence="3 4">Lep080</strain>
    </source>
</reference>
<dbReference type="RefSeq" id="WP_135700981.1">
    <property type="nucleotide sequence ID" value="NZ_JBHILI010000012.1"/>
</dbReference>
<organism evidence="3 4">
    <name type="scientific">Leptospira wolffii</name>
    <dbReference type="NCBI Taxonomy" id="409998"/>
    <lineage>
        <taxon>Bacteria</taxon>
        <taxon>Pseudomonadati</taxon>
        <taxon>Spirochaetota</taxon>
        <taxon>Spirochaetia</taxon>
        <taxon>Leptospirales</taxon>
        <taxon>Leptospiraceae</taxon>
        <taxon>Leptospira</taxon>
    </lineage>
</organism>
<proteinExistence type="predicted"/>
<keyword evidence="4" id="KW-1185">Reference proteome</keyword>
<dbReference type="Pfam" id="PF14240">
    <property type="entry name" value="YHYH"/>
    <property type="match status" value="1"/>
</dbReference>
<accession>A0ABV5BT39</accession>
<feature type="domain" description="YHYH" evidence="2">
    <location>
        <begin position="158"/>
        <end position="252"/>
    </location>
</feature>
<dbReference type="EMBL" id="JBHILJ010000016">
    <property type="protein sequence ID" value="MFB5738470.1"/>
    <property type="molecule type" value="Genomic_DNA"/>
</dbReference>
<name>A0ABV5BT39_9LEPT</name>
<sequence length="306" mass="32865">MRQIHFIAIVIFTLSLWACDSSGGSDLSSAALLLNGSPSGSSCSGASTTDTPTTLTSTATCSSAIYNLTDVPTLKTGAESGAPTCVTDIAAEAPCWMKQNFHCVKVVVSGSNYVITTTDQPPYKSYYYKDNASYQDTMDAAGGFYSNPNKILVQNITMTIPVTPQLYTGCNDSTAGIDSVGISTLGAVIFNNQAAPGDSFSTEYFTMDRAQGHPQNTGKYHYHTEPFKITNDSDELIGLMLDGFPIYGKKIQGSSSYPTLDSTTHTRSCTTTHFPDGTYCYHVENNTSYNAYIIGSYFKGKRGSTN</sequence>
<dbReference type="InterPro" id="IPR025924">
    <property type="entry name" value="YHYH_dom"/>
</dbReference>
<comment type="caution">
    <text evidence="3">The sequence shown here is derived from an EMBL/GenBank/DDBJ whole genome shotgun (WGS) entry which is preliminary data.</text>
</comment>
<evidence type="ECO:0000313" key="3">
    <source>
        <dbReference type="EMBL" id="MFB5738470.1"/>
    </source>
</evidence>
<evidence type="ECO:0000256" key="1">
    <source>
        <dbReference type="SAM" id="SignalP"/>
    </source>
</evidence>